<name>S8E5G2_FOMSC</name>
<accession>S8E5G2</accession>
<dbReference type="HOGENOM" id="CLU_027732_3_0_1"/>
<dbReference type="InParanoid" id="S8E5G2"/>
<sequence length="420" mass="47222">MIRAPASHTLDPEVFDGQPLAPWAAYDSSMLEPTVTESLASVSPIWREALSHIPPFWTRLVIWVGEDATPLSQRPPELTPSDLKAQVQAIFKVLKEDMKRWRVLHVQLIHSSNLPRPRRDLVGSAEELVTLQLCFRIDNCVAATVGDPTGTIEEFLTPKLQLLTIGGLHFRESYVAPLCWRFPMPEALEDRDIIIFNYAPTHSPIPLYDLLSCLASSTMNSLRGLQLVSLRLDCSDHHAPLIHFEDMSSEVIAEYNRLIGYPYTISVEYTRCSMVDHPIPLAEAFGITSNEIHDPQAIFSFLVPQSSASDAESFQTIECNHCRGLRPEMLFMLSLPIGGIMNAWVCSSLHGLVIQGCQNFKSSDLRRVVEPRHRAHAANKAVVSPILNLKVQDCCELAPEDEEWFAANVKFFTWDGRRRG</sequence>
<gene>
    <name evidence="1" type="ORF">FOMPIDRAFT_89768</name>
</gene>
<organism evidence="1 2">
    <name type="scientific">Fomitopsis schrenkii</name>
    <name type="common">Brown rot fungus</name>
    <dbReference type="NCBI Taxonomy" id="2126942"/>
    <lineage>
        <taxon>Eukaryota</taxon>
        <taxon>Fungi</taxon>
        <taxon>Dikarya</taxon>
        <taxon>Basidiomycota</taxon>
        <taxon>Agaricomycotina</taxon>
        <taxon>Agaricomycetes</taxon>
        <taxon>Polyporales</taxon>
        <taxon>Fomitopsis</taxon>
    </lineage>
</organism>
<keyword evidence="2" id="KW-1185">Reference proteome</keyword>
<dbReference type="Proteomes" id="UP000015241">
    <property type="component" value="Unassembled WGS sequence"/>
</dbReference>
<protein>
    <submittedName>
        <fullName evidence="1">Uncharacterized protein</fullName>
    </submittedName>
</protein>
<dbReference type="EMBL" id="KE504150">
    <property type="protein sequence ID" value="EPT00292.1"/>
    <property type="molecule type" value="Genomic_DNA"/>
</dbReference>
<dbReference type="STRING" id="743788.S8E5G2"/>
<dbReference type="eggNOG" id="ENOG502T2N9">
    <property type="taxonomic scope" value="Eukaryota"/>
</dbReference>
<proteinExistence type="predicted"/>
<evidence type="ECO:0000313" key="2">
    <source>
        <dbReference type="Proteomes" id="UP000015241"/>
    </source>
</evidence>
<dbReference type="AlphaFoldDB" id="S8E5G2"/>
<evidence type="ECO:0000313" key="1">
    <source>
        <dbReference type="EMBL" id="EPT00292.1"/>
    </source>
</evidence>
<reference evidence="1 2" key="1">
    <citation type="journal article" date="2012" name="Science">
        <title>The Paleozoic origin of enzymatic lignin decomposition reconstructed from 31 fungal genomes.</title>
        <authorList>
            <person name="Floudas D."/>
            <person name="Binder M."/>
            <person name="Riley R."/>
            <person name="Barry K."/>
            <person name="Blanchette R.A."/>
            <person name="Henrissat B."/>
            <person name="Martinez A.T."/>
            <person name="Otillar R."/>
            <person name="Spatafora J.W."/>
            <person name="Yadav J.S."/>
            <person name="Aerts A."/>
            <person name="Benoit I."/>
            <person name="Boyd A."/>
            <person name="Carlson A."/>
            <person name="Copeland A."/>
            <person name="Coutinho P.M."/>
            <person name="de Vries R.P."/>
            <person name="Ferreira P."/>
            <person name="Findley K."/>
            <person name="Foster B."/>
            <person name="Gaskell J."/>
            <person name="Glotzer D."/>
            <person name="Gorecki P."/>
            <person name="Heitman J."/>
            <person name="Hesse C."/>
            <person name="Hori C."/>
            <person name="Igarashi K."/>
            <person name="Jurgens J.A."/>
            <person name="Kallen N."/>
            <person name="Kersten P."/>
            <person name="Kohler A."/>
            <person name="Kuees U."/>
            <person name="Kumar T.K.A."/>
            <person name="Kuo A."/>
            <person name="LaButti K."/>
            <person name="Larrondo L.F."/>
            <person name="Lindquist E."/>
            <person name="Ling A."/>
            <person name="Lombard V."/>
            <person name="Lucas S."/>
            <person name="Lundell T."/>
            <person name="Martin R."/>
            <person name="McLaughlin D.J."/>
            <person name="Morgenstern I."/>
            <person name="Morin E."/>
            <person name="Murat C."/>
            <person name="Nagy L.G."/>
            <person name="Nolan M."/>
            <person name="Ohm R.A."/>
            <person name="Patyshakuliyeva A."/>
            <person name="Rokas A."/>
            <person name="Ruiz-Duenas F.J."/>
            <person name="Sabat G."/>
            <person name="Salamov A."/>
            <person name="Samejima M."/>
            <person name="Schmutz J."/>
            <person name="Slot J.C."/>
            <person name="St John F."/>
            <person name="Stenlid J."/>
            <person name="Sun H."/>
            <person name="Sun S."/>
            <person name="Syed K."/>
            <person name="Tsang A."/>
            <person name="Wiebenga A."/>
            <person name="Young D."/>
            <person name="Pisabarro A."/>
            <person name="Eastwood D.C."/>
            <person name="Martin F."/>
            <person name="Cullen D."/>
            <person name="Grigoriev I.V."/>
            <person name="Hibbett D.S."/>
        </authorList>
    </citation>
    <scope>NUCLEOTIDE SEQUENCE</scope>
    <source>
        <strain evidence="2">FP-58527</strain>
    </source>
</reference>
<dbReference type="OrthoDB" id="2794869at2759"/>